<keyword evidence="4 6" id="KW-0413">Isomerase</keyword>
<reference evidence="6 7" key="1">
    <citation type="submission" date="2019-06" db="EMBL/GenBank/DDBJ databases">
        <authorList>
            <person name="Li M."/>
        </authorList>
    </citation>
    <scope>NUCLEOTIDE SEQUENCE [LARGE SCALE GENOMIC DNA]</scope>
    <source>
        <strain evidence="6 7">BGMRC6574</strain>
    </source>
</reference>
<dbReference type="AlphaFoldDB" id="A0A506UBH0"/>
<sequence>MIEPAYLTDPAEIYRRSFATIRAEADLARFSGAMEAVAIRMIHACGMVDLAPAIAFSPDAAEVGIAALRAGAPVICDAEMVRHGIIRRLLPAANATLCRIGDPRVDTVAQARGTTRSAAQVDLWREDLAGSLVVVGNAPTALFRLLEILEDGAPPPALVVGVPVGFVGAVEAKQALFARAGDVPFITVHDRRGGSAIAAAALNALAGECR</sequence>
<dbReference type="Proteomes" id="UP000320314">
    <property type="component" value="Unassembled WGS sequence"/>
</dbReference>
<dbReference type="InterPro" id="IPR036588">
    <property type="entry name" value="CobH/CbiC_sf"/>
</dbReference>
<dbReference type="GO" id="GO:0009236">
    <property type="term" value="P:cobalamin biosynthetic process"/>
    <property type="evidence" value="ECO:0007669"/>
    <property type="project" value="UniProtKB-UniPathway"/>
</dbReference>
<evidence type="ECO:0000256" key="4">
    <source>
        <dbReference type="ARBA" id="ARBA00023235"/>
    </source>
</evidence>
<evidence type="ECO:0000313" key="7">
    <source>
        <dbReference type="Proteomes" id="UP000320314"/>
    </source>
</evidence>
<dbReference type="PANTHER" id="PTHR43588">
    <property type="entry name" value="COBALT-PRECORRIN-8 METHYLMUTASE"/>
    <property type="match status" value="1"/>
</dbReference>
<dbReference type="SUPFAM" id="SSF63965">
    <property type="entry name" value="Precorrin-8X methylmutase CbiC/CobH"/>
    <property type="match status" value="1"/>
</dbReference>
<keyword evidence="3" id="KW-0169">Cobalamin biosynthesis</keyword>
<dbReference type="Pfam" id="PF02570">
    <property type="entry name" value="CbiC"/>
    <property type="match status" value="1"/>
</dbReference>
<evidence type="ECO:0000256" key="2">
    <source>
        <dbReference type="ARBA" id="ARBA00009774"/>
    </source>
</evidence>
<feature type="domain" description="Cobalamin biosynthesis precorrin-8X methylmutase CobH/CbiC" evidence="5">
    <location>
        <begin position="12"/>
        <end position="206"/>
    </location>
</feature>
<dbReference type="UniPathway" id="UPA00148"/>
<dbReference type="InterPro" id="IPR003722">
    <property type="entry name" value="Cbl_synth_CobH/CbiC"/>
</dbReference>
<gene>
    <name evidence="6" type="ORF">FJU11_03595</name>
</gene>
<dbReference type="RefSeq" id="WP_141165653.1">
    <property type="nucleotide sequence ID" value="NZ_VHLH01000004.1"/>
</dbReference>
<dbReference type="EC" id="5.4.99.61" evidence="6"/>
<accession>A0A506UBH0</accession>
<proteinExistence type="inferred from homology"/>
<protein>
    <submittedName>
        <fullName evidence="6">Precorrin-8X methylmutase</fullName>
        <ecNumber evidence="6">5.4.99.61</ecNumber>
    </submittedName>
</protein>
<comment type="pathway">
    <text evidence="1">Cofactor biosynthesis; adenosylcobalamin biosynthesis.</text>
</comment>
<dbReference type="PANTHER" id="PTHR43588:SF1">
    <property type="entry name" value="COBALT-PRECORRIN-8 METHYLMUTASE"/>
    <property type="match status" value="1"/>
</dbReference>
<organism evidence="6 7">
    <name type="scientific">Pararhizobium mangrovi</name>
    <dbReference type="NCBI Taxonomy" id="2590452"/>
    <lineage>
        <taxon>Bacteria</taxon>
        <taxon>Pseudomonadati</taxon>
        <taxon>Pseudomonadota</taxon>
        <taxon>Alphaproteobacteria</taxon>
        <taxon>Hyphomicrobiales</taxon>
        <taxon>Rhizobiaceae</taxon>
        <taxon>Rhizobium/Agrobacterium group</taxon>
        <taxon>Pararhizobium</taxon>
    </lineage>
</organism>
<dbReference type="GO" id="GO:0016993">
    <property type="term" value="F:precorrin-8X methylmutase activity"/>
    <property type="evidence" value="ECO:0007669"/>
    <property type="project" value="UniProtKB-EC"/>
</dbReference>
<evidence type="ECO:0000259" key="5">
    <source>
        <dbReference type="Pfam" id="PF02570"/>
    </source>
</evidence>
<comment type="similarity">
    <text evidence="2">Belongs to the CobH/CbiC family.</text>
</comment>
<dbReference type="EMBL" id="VHLH01000004">
    <property type="protein sequence ID" value="TPW31290.1"/>
    <property type="molecule type" value="Genomic_DNA"/>
</dbReference>
<evidence type="ECO:0000256" key="3">
    <source>
        <dbReference type="ARBA" id="ARBA00022573"/>
    </source>
</evidence>
<dbReference type="Gene3D" id="3.40.50.10230">
    <property type="entry name" value="Cobalamin biosynthesis CobH/CbiC, precorrin-8X methylmutase"/>
    <property type="match status" value="1"/>
</dbReference>
<evidence type="ECO:0000313" key="6">
    <source>
        <dbReference type="EMBL" id="TPW31290.1"/>
    </source>
</evidence>
<dbReference type="NCBIfam" id="NF006136">
    <property type="entry name" value="PRK08285.1"/>
    <property type="match status" value="1"/>
</dbReference>
<dbReference type="OrthoDB" id="9780708at2"/>
<keyword evidence="7" id="KW-1185">Reference proteome</keyword>
<name>A0A506UBH0_9HYPH</name>
<comment type="caution">
    <text evidence="6">The sequence shown here is derived from an EMBL/GenBank/DDBJ whole genome shotgun (WGS) entry which is preliminary data.</text>
</comment>
<evidence type="ECO:0000256" key="1">
    <source>
        <dbReference type="ARBA" id="ARBA00004953"/>
    </source>
</evidence>